<keyword evidence="4 8" id="KW-0812">Transmembrane</keyword>
<dbReference type="GO" id="GO:0005886">
    <property type="term" value="C:plasma membrane"/>
    <property type="evidence" value="ECO:0007669"/>
    <property type="project" value="UniProtKB-SubCell"/>
</dbReference>
<dbReference type="InterPro" id="IPR011014">
    <property type="entry name" value="MscS_channel_TM-2"/>
</dbReference>
<feature type="signal peptide" evidence="9">
    <location>
        <begin position="1"/>
        <end position="30"/>
    </location>
</feature>
<feature type="transmembrane region" description="Helical" evidence="8">
    <location>
        <begin position="567"/>
        <end position="584"/>
    </location>
</feature>
<dbReference type="InterPro" id="IPR011066">
    <property type="entry name" value="MscS_channel_C_sf"/>
</dbReference>
<dbReference type="Gene3D" id="2.30.30.60">
    <property type="match status" value="1"/>
</dbReference>
<feature type="domain" description="Mechanosensitive ion channel MscS" evidence="10">
    <location>
        <begin position="650"/>
        <end position="717"/>
    </location>
</feature>
<keyword evidence="5 8" id="KW-1133">Transmembrane helix</keyword>
<comment type="subcellular location">
    <subcellularLocation>
        <location evidence="1">Cell membrane</location>
        <topology evidence="1">Multi-pass membrane protein</topology>
    </subcellularLocation>
</comment>
<evidence type="ECO:0000256" key="7">
    <source>
        <dbReference type="SAM" id="MobiDB-lite"/>
    </source>
</evidence>
<keyword evidence="3" id="KW-1003">Cell membrane</keyword>
<dbReference type="SUPFAM" id="SSF82861">
    <property type="entry name" value="Mechanosensitive channel protein MscS (YggB), transmembrane region"/>
    <property type="match status" value="1"/>
</dbReference>
<evidence type="ECO:0000256" key="8">
    <source>
        <dbReference type="SAM" id="Phobius"/>
    </source>
</evidence>
<dbReference type="Gene3D" id="1.10.287.1260">
    <property type="match status" value="1"/>
</dbReference>
<evidence type="ECO:0000259" key="10">
    <source>
        <dbReference type="Pfam" id="PF00924"/>
    </source>
</evidence>
<keyword evidence="9" id="KW-0732">Signal</keyword>
<keyword evidence="14" id="KW-1185">Reference proteome</keyword>
<proteinExistence type="inferred from homology"/>
<dbReference type="InterPro" id="IPR006686">
    <property type="entry name" value="MscS_channel_CS"/>
</dbReference>
<sequence length="847" mass="90940">MSGDGGRSLGMKRAIAALALALWSALPLQAQTTDPAQTPDPGPTETPVQTETPAGGLKKTEPAAASTGAKPTKSISITTAQPNAPDYAAWERLASRAETAVASRSTSNQGLELLRSQLVDWRAAFQTAQNANATRIATIRTQIETLGPVPAEGASEAEEIALRRKALTDQLVRLQAPGIAAEEAYTRADGLIKEIDRTLRERQTSELLKLWPSPLHPGNWGLALKGITTSALELYNETADILTGPRAGRDLRDNLPLILLLTTLALLLLWRGRRWINQQVLRLARLAPERGRPLWELLASLGQIIVPFAGLLALSRALLLAGLLGAEGRDIARALPALGLIVFVSIWLSWRVFPTGENSAWGLLRLPPERRAEGRFHGYVLGLMLTLNAVRNMVFPPVEVGEAATSVLSLPILVIAGFGLVRLGSLMRRHVRDDTPEGEVLNFRNRMIKLVAQGAGLIGVIGPLLAAIGYVSAAAAMVLPAGLTLAMLATILILQQAINDIHALIIRDPAKGDWGLVPVLAGSALALAALPMLALIWGARYEDLSEIWTKFLEGFRLGESRISPTDFLYFALLFGIGYTVTRLFQGALKSTILPKTRLDAGGQNAIVSGTGYLGIFLAAIIAINAVGIDLSGLAIVAGALSVGIGFGLQNIVSNFVSGIILLIERPVSEGDWIEVGTVSGTVRTISVRSTRIQTFDRSDVIVPNADLVTQRVTNWTRYNLNGRLIIPVNVVHGSDVVQVESVLRGIAEAQPLVVLNPAPTIALMGFTMDAMQFEMRMILRDVNFSLKVRSDINHQILRRFGEERIVMAHTPPNPAALPPPLPQAETKTNPPAPGKPDPDAAAGEPTW</sequence>
<dbReference type="InterPro" id="IPR052702">
    <property type="entry name" value="MscS-like_channel"/>
</dbReference>
<dbReference type="AlphaFoldDB" id="A0A918WNQ3"/>
<dbReference type="EMBL" id="BMYJ01000009">
    <property type="protein sequence ID" value="GHC62019.1"/>
    <property type="molecule type" value="Genomic_DNA"/>
</dbReference>
<dbReference type="PANTHER" id="PTHR30347:SF1">
    <property type="entry name" value="MECHANOSENSITIVE CHANNEL MSCK"/>
    <property type="match status" value="1"/>
</dbReference>
<feature type="domain" description="Mechanosensitive ion channel MscS C-terminal" evidence="12">
    <location>
        <begin position="726"/>
        <end position="806"/>
    </location>
</feature>
<dbReference type="InterPro" id="IPR010920">
    <property type="entry name" value="LSM_dom_sf"/>
</dbReference>
<accession>A0A918WNQ3</accession>
<dbReference type="Pfam" id="PF12607">
    <property type="entry name" value="DUF3772"/>
    <property type="match status" value="1"/>
</dbReference>
<evidence type="ECO:0000256" key="9">
    <source>
        <dbReference type="SAM" id="SignalP"/>
    </source>
</evidence>
<gene>
    <name evidence="13" type="ORF">GCM10007315_27530</name>
</gene>
<feature type="transmembrane region" description="Helical" evidence="8">
    <location>
        <begin position="515"/>
        <end position="539"/>
    </location>
</feature>
<evidence type="ECO:0000256" key="6">
    <source>
        <dbReference type="ARBA" id="ARBA00023136"/>
    </source>
</evidence>
<evidence type="ECO:0000256" key="5">
    <source>
        <dbReference type="ARBA" id="ARBA00022989"/>
    </source>
</evidence>
<reference evidence="13" key="1">
    <citation type="journal article" date="2014" name="Int. J. Syst. Evol. Microbiol.">
        <title>Complete genome sequence of Corynebacterium casei LMG S-19264T (=DSM 44701T), isolated from a smear-ripened cheese.</title>
        <authorList>
            <consortium name="US DOE Joint Genome Institute (JGI-PGF)"/>
            <person name="Walter F."/>
            <person name="Albersmeier A."/>
            <person name="Kalinowski J."/>
            <person name="Ruckert C."/>
        </authorList>
    </citation>
    <scope>NUCLEOTIDE SEQUENCE</scope>
    <source>
        <strain evidence="13">KCTC 23310</strain>
    </source>
</reference>
<feature type="region of interest" description="Disordered" evidence="7">
    <location>
        <begin position="32"/>
        <end position="77"/>
    </location>
</feature>
<dbReference type="Pfam" id="PF21082">
    <property type="entry name" value="MS_channel_3rd"/>
    <property type="match status" value="1"/>
</dbReference>
<feature type="transmembrane region" description="Helical" evidence="8">
    <location>
        <begin position="403"/>
        <end position="423"/>
    </location>
</feature>
<dbReference type="SUPFAM" id="SSF82689">
    <property type="entry name" value="Mechanosensitive channel protein MscS (YggB), C-terminal domain"/>
    <property type="match status" value="1"/>
</dbReference>
<evidence type="ECO:0000313" key="14">
    <source>
        <dbReference type="Proteomes" id="UP000638981"/>
    </source>
</evidence>
<evidence type="ECO:0000259" key="12">
    <source>
        <dbReference type="Pfam" id="PF21082"/>
    </source>
</evidence>
<protein>
    <submittedName>
        <fullName evidence="13">Mechanosensitive ion channel protein MscS</fullName>
    </submittedName>
</protein>
<feature type="transmembrane region" description="Helical" evidence="8">
    <location>
        <begin position="450"/>
        <end position="468"/>
    </location>
</feature>
<comment type="similarity">
    <text evidence="2">Belongs to the MscS (TC 1.A.23) family.</text>
</comment>
<keyword evidence="6 8" id="KW-0472">Membrane</keyword>
<name>A0A918WNQ3_9RHOB</name>
<evidence type="ECO:0000313" key="13">
    <source>
        <dbReference type="EMBL" id="GHC62019.1"/>
    </source>
</evidence>
<dbReference type="GO" id="GO:0008381">
    <property type="term" value="F:mechanosensitive monoatomic ion channel activity"/>
    <property type="evidence" value="ECO:0007669"/>
    <property type="project" value="UniProtKB-ARBA"/>
</dbReference>
<dbReference type="Pfam" id="PF00924">
    <property type="entry name" value="MS_channel_2nd"/>
    <property type="match status" value="1"/>
</dbReference>
<dbReference type="Gene3D" id="3.30.70.100">
    <property type="match status" value="1"/>
</dbReference>
<dbReference type="SUPFAM" id="SSF50182">
    <property type="entry name" value="Sm-like ribonucleoproteins"/>
    <property type="match status" value="1"/>
</dbReference>
<feature type="region of interest" description="Disordered" evidence="7">
    <location>
        <begin position="809"/>
        <end position="847"/>
    </location>
</feature>
<evidence type="ECO:0000256" key="2">
    <source>
        <dbReference type="ARBA" id="ARBA00008017"/>
    </source>
</evidence>
<dbReference type="InterPro" id="IPR022249">
    <property type="entry name" value="DUF3772"/>
</dbReference>
<evidence type="ECO:0000256" key="4">
    <source>
        <dbReference type="ARBA" id="ARBA00022692"/>
    </source>
</evidence>
<evidence type="ECO:0000256" key="1">
    <source>
        <dbReference type="ARBA" id="ARBA00004651"/>
    </source>
</evidence>
<dbReference type="Proteomes" id="UP000638981">
    <property type="component" value="Unassembled WGS sequence"/>
</dbReference>
<dbReference type="InterPro" id="IPR049278">
    <property type="entry name" value="MS_channel_C"/>
</dbReference>
<comment type="caution">
    <text evidence="13">The sequence shown here is derived from an EMBL/GenBank/DDBJ whole genome shotgun (WGS) entry which is preliminary data.</text>
</comment>
<dbReference type="PANTHER" id="PTHR30347">
    <property type="entry name" value="POTASSIUM CHANNEL RELATED"/>
    <property type="match status" value="1"/>
</dbReference>
<feature type="compositionally biased region" description="Pro residues" evidence="7">
    <location>
        <begin position="811"/>
        <end position="822"/>
    </location>
</feature>
<feature type="transmembrane region" description="Helical" evidence="8">
    <location>
        <begin position="634"/>
        <end position="663"/>
    </location>
</feature>
<dbReference type="InterPro" id="IPR006685">
    <property type="entry name" value="MscS_channel_2nd"/>
</dbReference>
<organism evidence="13 14">
    <name type="scientific">Neogemmobacter tilapiae</name>
    <dbReference type="NCBI Taxonomy" id="875041"/>
    <lineage>
        <taxon>Bacteria</taxon>
        <taxon>Pseudomonadati</taxon>
        <taxon>Pseudomonadota</taxon>
        <taxon>Alphaproteobacteria</taxon>
        <taxon>Rhodobacterales</taxon>
        <taxon>Paracoccaceae</taxon>
        <taxon>Neogemmobacter</taxon>
    </lineage>
</organism>
<evidence type="ECO:0000256" key="3">
    <source>
        <dbReference type="ARBA" id="ARBA00022475"/>
    </source>
</evidence>
<feature type="transmembrane region" description="Helical" evidence="8">
    <location>
        <begin position="474"/>
        <end position="494"/>
    </location>
</feature>
<reference evidence="13" key="2">
    <citation type="submission" date="2020-09" db="EMBL/GenBank/DDBJ databases">
        <authorList>
            <person name="Sun Q."/>
            <person name="Kim S."/>
        </authorList>
    </citation>
    <scope>NUCLEOTIDE SEQUENCE</scope>
    <source>
        <strain evidence="13">KCTC 23310</strain>
    </source>
</reference>
<feature type="transmembrane region" description="Helical" evidence="8">
    <location>
        <begin position="334"/>
        <end position="353"/>
    </location>
</feature>
<feature type="transmembrane region" description="Helical" evidence="8">
    <location>
        <begin position="605"/>
        <end position="628"/>
    </location>
</feature>
<feature type="domain" description="DUF3772" evidence="11">
    <location>
        <begin position="180"/>
        <end position="240"/>
    </location>
</feature>
<dbReference type="PROSITE" id="PS01246">
    <property type="entry name" value="UPF0003"/>
    <property type="match status" value="1"/>
</dbReference>
<dbReference type="InterPro" id="IPR023408">
    <property type="entry name" value="MscS_beta-dom_sf"/>
</dbReference>
<evidence type="ECO:0000259" key="11">
    <source>
        <dbReference type="Pfam" id="PF12607"/>
    </source>
</evidence>
<feature type="chain" id="PRO_5037817348" evidence="9">
    <location>
        <begin position="31"/>
        <end position="847"/>
    </location>
</feature>